<dbReference type="InterPro" id="IPR006597">
    <property type="entry name" value="Sel1-like"/>
</dbReference>
<dbReference type="InterPro" id="IPR050767">
    <property type="entry name" value="Sel1_AlgK"/>
</dbReference>
<dbReference type="PANTHER" id="PTHR11102">
    <property type="entry name" value="SEL-1-LIKE PROTEIN"/>
    <property type="match status" value="1"/>
</dbReference>
<keyword evidence="1" id="KW-0802">TPR repeat</keyword>
<accession>A0A3G5AA46</accession>
<dbReference type="EMBL" id="MK072400">
    <property type="protein sequence ID" value="AYV84127.1"/>
    <property type="molecule type" value="Genomic_DNA"/>
</dbReference>
<dbReference type="SMART" id="SM00671">
    <property type="entry name" value="SEL1"/>
    <property type="match status" value="2"/>
</dbReference>
<feature type="repeat" description="TPR" evidence="1">
    <location>
        <begin position="188"/>
        <end position="221"/>
    </location>
</feature>
<gene>
    <name evidence="2" type="ORF">Hyperionvirus18_3</name>
</gene>
<dbReference type="InterPro" id="IPR011990">
    <property type="entry name" value="TPR-like_helical_dom_sf"/>
</dbReference>
<evidence type="ECO:0000256" key="1">
    <source>
        <dbReference type="PROSITE-ProRule" id="PRU00339"/>
    </source>
</evidence>
<sequence>MSTIVDQTKILIQKCIDKDDYEQNNLKIYKILKIMSADEMKQLFDWAENNFEAQSSGYHATILGNLSKMYGDQVLAKAWYLKAAFTDDPTGMVCFGKILEDHDESIKWIERAANMGSILAYYELGMISYCNDDNHKHCMEYFLKAAEKGFPKAMLQIAYIYMDGLTPFKKDYSEARKWLLLADSNGSEDALELIAINYGAERNYTEAFKYYTKAIDSDKNYNIEEKNDYLSNRGQLQTNWLDIGKYLIAADDKIKKLEAEIETLKIEIIYRPGGSGYIESKDHFELASSSSVPAAKFVDKPSLSKKKSSGIISGSIVSTKSCFQSNINSFI</sequence>
<dbReference type="Pfam" id="PF08238">
    <property type="entry name" value="Sel1"/>
    <property type="match status" value="5"/>
</dbReference>
<reference evidence="2" key="1">
    <citation type="submission" date="2018-10" db="EMBL/GenBank/DDBJ databases">
        <title>Hidden diversity of soil giant viruses.</title>
        <authorList>
            <person name="Schulz F."/>
            <person name="Alteio L."/>
            <person name="Goudeau D."/>
            <person name="Ryan E.M."/>
            <person name="Malmstrom R.R."/>
            <person name="Blanchard J."/>
            <person name="Woyke T."/>
        </authorList>
    </citation>
    <scope>NUCLEOTIDE SEQUENCE</scope>
    <source>
        <strain evidence="2">HYV1</strain>
    </source>
</reference>
<dbReference type="Gene3D" id="1.25.40.10">
    <property type="entry name" value="Tetratricopeptide repeat domain"/>
    <property type="match status" value="1"/>
</dbReference>
<organism evidence="2">
    <name type="scientific">Hyperionvirus sp</name>
    <dbReference type="NCBI Taxonomy" id="2487770"/>
    <lineage>
        <taxon>Viruses</taxon>
        <taxon>Varidnaviria</taxon>
        <taxon>Bamfordvirae</taxon>
        <taxon>Nucleocytoviricota</taxon>
        <taxon>Megaviricetes</taxon>
        <taxon>Imitervirales</taxon>
        <taxon>Mimiviridae</taxon>
        <taxon>Klosneuvirinae</taxon>
    </lineage>
</organism>
<evidence type="ECO:0000313" key="2">
    <source>
        <dbReference type="EMBL" id="AYV84127.1"/>
    </source>
</evidence>
<dbReference type="SUPFAM" id="SSF81901">
    <property type="entry name" value="HCP-like"/>
    <property type="match status" value="1"/>
</dbReference>
<protein>
    <submittedName>
        <fullName evidence="2">Sel1 repeat family protein</fullName>
    </submittedName>
</protein>
<name>A0A3G5AA46_9VIRU</name>
<dbReference type="InterPro" id="IPR019734">
    <property type="entry name" value="TPR_rpt"/>
</dbReference>
<proteinExistence type="predicted"/>
<dbReference type="PANTHER" id="PTHR11102:SF160">
    <property type="entry name" value="ERAD-ASSOCIATED E3 UBIQUITIN-PROTEIN LIGASE COMPONENT HRD3"/>
    <property type="match status" value="1"/>
</dbReference>
<dbReference type="PROSITE" id="PS50005">
    <property type="entry name" value="TPR"/>
    <property type="match status" value="1"/>
</dbReference>